<name>A0A2P2IYS9_RHIMU</name>
<evidence type="ECO:0000313" key="1">
    <source>
        <dbReference type="EMBL" id="MBW86347.1"/>
    </source>
</evidence>
<accession>A0A2P2IYS9</accession>
<proteinExistence type="predicted"/>
<reference evidence="1" key="1">
    <citation type="submission" date="2018-02" db="EMBL/GenBank/DDBJ databases">
        <title>Rhizophora mucronata_Transcriptome.</title>
        <authorList>
            <person name="Meera S.P."/>
            <person name="Sreeshan A."/>
            <person name="Augustine A."/>
        </authorList>
    </citation>
    <scope>NUCLEOTIDE SEQUENCE</scope>
    <source>
        <tissue evidence="1">Leaf</tissue>
    </source>
</reference>
<dbReference type="EMBL" id="GGEC01005864">
    <property type="protein sequence ID" value="MBW86347.1"/>
    <property type="molecule type" value="Transcribed_RNA"/>
</dbReference>
<sequence>MAVEFRSMEQASCWTQRLLMIIRSQFFSIFHVIYFLDDPITPPFPTKTTPPFSLYSCLCFNRLER</sequence>
<protein>
    <submittedName>
        <fullName evidence="1">Uncharacterized protein</fullName>
    </submittedName>
</protein>
<dbReference type="AlphaFoldDB" id="A0A2P2IYS9"/>
<organism evidence="1">
    <name type="scientific">Rhizophora mucronata</name>
    <name type="common">Asiatic mangrove</name>
    <dbReference type="NCBI Taxonomy" id="61149"/>
    <lineage>
        <taxon>Eukaryota</taxon>
        <taxon>Viridiplantae</taxon>
        <taxon>Streptophyta</taxon>
        <taxon>Embryophyta</taxon>
        <taxon>Tracheophyta</taxon>
        <taxon>Spermatophyta</taxon>
        <taxon>Magnoliopsida</taxon>
        <taxon>eudicotyledons</taxon>
        <taxon>Gunneridae</taxon>
        <taxon>Pentapetalae</taxon>
        <taxon>rosids</taxon>
        <taxon>fabids</taxon>
        <taxon>Malpighiales</taxon>
        <taxon>Rhizophoraceae</taxon>
        <taxon>Rhizophora</taxon>
    </lineage>
</organism>